<feature type="transmembrane region" description="Helical" evidence="8">
    <location>
        <begin position="132"/>
        <end position="153"/>
    </location>
</feature>
<evidence type="ECO:0000256" key="7">
    <source>
        <dbReference type="ARBA" id="ARBA00023136"/>
    </source>
</evidence>
<dbReference type="Proteomes" id="UP001266099">
    <property type="component" value="Unassembled WGS sequence"/>
</dbReference>
<keyword evidence="5" id="KW-0573">Peptidoglycan synthesis</keyword>
<evidence type="ECO:0000313" key="9">
    <source>
        <dbReference type="EMBL" id="MDR6939736.1"/>
    </source>
</evidence>
<comment type="subcellular location">
    <subcellularLocation>
        <location evidence="1">Cell membrane</location>
        <topology evidence="1">Multi-pass membrane protein</topology>
    </subcellularLocation>
</comment>
<keyword evidence="2" id="KW-1003">Cell membrane</keyword>
<sequence length="562" mass="60885">MAPQKNSPQKASVAKSSLIMALGTFVSRILGMIRSPILLTLVVGLNSPIASSFDVANQLPNIVFNIIAGGLINAVLVPAIVQAAQRERGDASQFINKLITLSIVTLGLITLVITLCAPFIVTAFASTMDQQWYQITVIFAYWCLPQIFFYGLYSVFGQILNARESFGPYTWAPVLNNVVAIIGFLIILIVFGSPTLPQTQDVAVWTGSRSLALAIFSTFGVAMQALILFLPMRWAGIRYRPDFNWRGTGLGNVGKTSFWVLLTTLAGIIPTMIQTNVFAGTLPRAKALGLDLDTVAGNAAHTVTNSIYYLPISLVAVSITTATFTKVSRAAAAQKFRQVSAISARTANTLASFSFLATTLMIVLAYPIARVFVPGGSNGEINSLAWLIMVSSVAVTPGGLILVFKNICYACNATRAAFFAIFPAQITVAGGILLCGLFPPQYTVLAGEALFIFTNSLSAFALMWYSRKLIGHIGGWYMLRTHLALMLVTAICVTLGLFTMHKIGFAVISANIFIAMLTIICASIIITALYFAFGKLFRISQIDQMLDFLRKTLRKFTSRSTY</sequence>
<keyword evidence="6 8" id="KW-1133">Transmembrane helix</keyword>
<evidence type="ECO:0000256" key="3">
    <source>
        <dbReference type="ARBA" id="ARBA00022692"/>
    </source>
</evidence>
<comment type="caution">
    <text evidence="9">The sequence shown here is derived from an EMBL/GenBank/DDBJ whole genome shotgun (WGS) entry which is preliminary data.</text>
</comment>
<dbReference type="Pfam" id="PF03023">
    <property type="entry name" value="MurJ"/>
    <property type="match status" value="1"/>
</dbReference>
<feature type="transmembrane region" description="Helical" evidence="8">
    <location>
        <begin position="416"/>
        <end position="439"/>
    </location>
</feature>
<dbReference type="RefSeq" id="WP_309956643.1">
    <property type="nucleotide sequence ID" value="NZ_JAVDUJ010000001.1"/>
</dbReference>
<organism evidence="9 10">
    <name type="scientific">Arcanobacterium hippocoleae</name>
    <dbReference type="NCBI Taxonomy" id="149017"/>
    <lineage>
        <taxon>Bacteria</taxon>
        <taxon>Bacillati</taxon>
        <taxon>Actinomycetota</taxon>
        <taxon>Actinomycetes</taxon>
        <taxon>Actinomycetales</taxon>
        <taxon>Actinomycetaceae</taxon>
        <taxon>Arcanobacterium</taxon>
    </lineage>
</organism>
<evidence type="ECO:0000256" key="1">
    <source>
        <dbReference type="ARBA" id="ARBA00004651"/>
    </source>
</evidence>
<evidence type="ECO:0000256" key="4">
    <source>
        <dbReference type="ARBA" id="ARBA00022960"/>
    </source>
</evidence>
<keyword evidence="7 8" id="KW-0472">Membrane</keyword>
<evidence type="ECO:0000256" key="5">
    <source>
        <dbReference type="ARBA" id="ARBA00022984"/>
    </source>
</evidence>
<dbReference type="PANTHER" id="PTHR47019:SF1">
    <property type="entry name" value="LIPID II FLIPPASE MURJ"/>
    <property type="match status" value="1"/>
</dbReference>
<evidence type="ECO:0000256" key="8">
    <source>
        <dbReference type="SAM" id="Phobius"/>
    </source>
</evidence>
<dbReference type="InterPro" id="IPR051050">
    <property type="entry name" value="Lipid_II_flippase_MurJ/MviN"/>
</dbReference>
<feature type="transmembrane region" description="Helical" evidence="8">
    <location>
        <begin position="174"/>
        <end position="191"/>
    </location>
</feature>
<evidence type="ECO:0000256" key="6">
    <source>
        <dbReference type="ARBA" id="ARBA00022989"/>
    </source>
</evidence>
<feature type="transmembrane region" description="Helical" evidence="8">
    <location>
        <begin position="101"/>
        <end position="126"/>
    </location>
</feature>
<keyword evidence="3 8" id="KW-0812">Transmembrane</keyword>
<name>A0ABU1T4D7_9ACTO</name>
<feature type="transmembrane region" description="Helical" evidence="8">
    <location>
        <begin position="307"/>
        <end position="325"/>
    </location>
</feature>
<dbReference type="EMBL" id="JAVDUJ010000001">
    <property type="protein sequence ID" value="MDR6939736.1"/>
    <property type="molecule type" value="Genomic_DNA"/>
</dbReference>
<protein>
    <submittedName>
        <fullName evidence="9">Peptidoglycan lipid II flippase</fullName>
    </submittedName>
</protein>
<feature type="transmembrane region" description="Helical" evidence="8">
    <location>
        <begin position="253"/>
        <end position="273"/>
    </location>
</feature>
<dbReference type="PANTHER" id="PTHR47019">
    <property type="entry name" value="LIPID II FLIPPASE MURJ"/>
    <property type="match status" value="1"/>
</dbReference>
<feature type="transmembrane region" description="Helical" evidence="8">
    <location>
        <begin position="384"/>
        <end position="404"/>
    </location>
</feature>
<proteinExistence type="predicted"/>
<dbReference type="PRINTS" id="PR01806">
    <property type="entry name" value="VIRFACTRMVIN"/>
</dbReference>
<evidence type="ECO:0000256" key="2">
    <source>
        <dbReference type="ARBA" id="ARBA00022475"/>
    </source>
</evidence>
<feature type="transmembrane region" description="Helical" evidence="8">
    <location>
        <begin position="346"/>
        <end position="369"/>
    </location>
</feature>
<keyword evidence="4" id="KW-0133">Cell shape</keyword>
<gene>
    <name evidence="9" type="ORF">J2S36_001279</name>
</gene>
<feature type="transmembrane region" description="Helical" evidence="8">
    <location>
        <begin position="62"/>
        <end position="81"/>
    </location>
</feature>
<feature type="transmembrane region" description="Helical" evidence="8">
    <location>
        <begin position="504"/>
        <end position="533"/>
    </location>
</feature>
<evidence type="ECO:0000313" key="10">
    <source>
        <dbReference type="Proteomes" id="UP001266099"/>
    </source>
</evidence>
<keyword evidence="10" id="KW-1185">Reference proteome</keyword>
<dbReference type="InterPro" id="IPR004268">
    <property type="entry name" value="MurJ"/>
</dbReference>
<feature type="transmembrane region" description="Helical" evidence="8">
    <location>
        <begin position="477"/>
        <end position="498"/>
    </location>
</feature>
<reference evidence="9 10" key="1">
    <citation type="submission" date="2023-07" db="EMBL/GenBank/DDBJ databases">
        <title>Sequencing the genomes of 1000 actinobacteria strains.</title>
        <authorList>
            <person name="Klenk H.-P."/>
        </authorList>
    </citation>
    <scope>NUCLEOTIDE SEQUENCE [LARGE SCALE GENOMIC DNA]</scope>
    <source>
        <strain evidence="9 10">DSM 15539</strain>
    </source>
</reference>
<feature type="transmembrane region" description="Helical" evidence="8">
    <location>
        <begin position="211"/>
        <end position="232"/>
    </location>
</feature>
<feature type="transmembrane region" description="Helical" evidence="8">
    <location>
        <begin position="445"/>
        <end position="465"/>
    </location>
</feature>
<accession>A0ABU1T4D7</accession>